<name>A0A6A7Y0Q0_9HYPH</name>
<evidence type="ECO:0000313" key="1">
    <source>
        <dbReference type="EMBL" id="MQT12463.1"/>
    </source>
</evidence>
<dbReference type="EMBL" id="VWNA01000001">
    <property type="protein sequence ID" value="MQT12463.1"/>
    <property type="molecule type" value="Genomic_DNA"/>
</dbReference>
<proteinExistence type="predicted"/>
<dbReference type="InterPro" id="IPR038444">
    <property type="entry name" value="DUF465_sf"/>
</dbReference>
<dbReference type="AlphaFoldDB" id="A0A6A7Y0Q0"/>
<protein>
    <submittedName>
        <fullName evidence="1">DUF465 domain-containing protein</fullName>
    </submittedName>
</protein>
<dbReference type="Gene3D" id="6.10.280.50">
    <property type="match status" value="1"/>
</dbReference>
<dbReference type="RefSeq" id="WP_153479726.1">
    <property type="nucleotide sequence ID" value="NZ_VWNA01000001.1"/>
</dbReference>
<gene>
    <name evidence="1" type="ORF">F0357_07250</name>
</gene>
<organism evidence="1 2">
    <name type="scientific">Segnochrobactrum spirostomi</name>
    <dbReference type="NCBI Taxonomy" id="2608987"/>
    <lineage>
        <taxon>Bacteria</taxon>
        <taxon>Pseudomonadati</taxon>
        <taxon>Pseudomonadota</taxon>
        <taxon>Alphaproteobacteria</taxon>
        <taxon>Hyphomicrobiales</taxon>
        <taxon>Segnochrobactraceae</taxon>
        <taxon>Segnochrobactrum</taxon>
    </lineage>
</organism>
<sequence>MSVESHLNELHRRHAALERELAEAQARPTSVDTLTITALKRRKLQLKEEITRLEQPVSLH</sequence>
<dbReference type="Proteomes" id="UP000332515">
    <property type="component" value="Unassembled WGS sequence"/>
</dbReference>
<evidence type="ECO:0000313" key="2">
    <source>
        <dbReference type="Proteomes" id="UP000332515"/>
    </source>
</evidence>
<accession>A0A6A7Y0Q0</accession>
<dbReference type="InterPro" id="IPR007420">
    <property type="entry name" value="DUF465"/>
</dbReference>
<reference evidence="1 2" key="1">
    <citation type="submission" date="2019-09" db="EMBL/GenBank/DDBJ databases">
        <title>Segnochrobactrum spirostomi gen. nov., sp. nov., isolated from the ciliate Spirostomum cf. yagiui and description of a novel family, Segnochrobactraceae fam. nov. within the order Rhizobiales of the class Alphaproteobacteria.</title>
        <authorList>
            <person name="Akter S."/>
            <person name="Shazib S.U.A."/>
            <person name="Shin M.K."/>
        </authorList>
    </citation>
    <scope>NUCLEOTIDE SEQUENCE [LARGE SCALE GENOMIC DNA]</scope>
    <source>
        <strain evidence="1 2">Sp-1</strain>
    </source>
</reference>
<comment type="caution">
    <text evidence="1">The sequence shown here is derived from an EMBL/GenBank/DDBJ whole genome shotgun (WGS) entry which is preliminary data.</text>
</comment>
<dbReference type="Pfam" id="PF04325">
    <property type="entry name" value="DUF465"/>
    <property type="match status" value="1"/>
</dbReference>
<keyword evidence="2" id="KW-1185">Reference proteome</keyword>